<sequence>MLPFVLPSSTESSGVKTRRHGSYEPPVAPECLGGLLDSREMLLFGLPSSTEVLLRFRKTGQTYLIPDEPKPGSLDQSPFV</sequence>
<keyword evidence="3" id="KW-1185">Reference proteome</keyword>
<reference evidence="2" key="1">
    <citation type="submission" date="2022-10" db="EMBL/GenBank/DDBJ databases">
        <title>Puccinia triticina Genome sequencing and assembly.</title>
        <authorList>
            <person name="Li C."/>
        </authorList>
    </citation>
    <scope>NUCLEOTIDE SEQUENCE</scope>
    <source>
        <strain evidence="2">Pt15</strain>
    </source>
</reference>
<gene>
    <name evidence="2" type="ORF">PtA15_14A184</name>
</gene>
<protein>
    <submittedName>
        <fullName evidence="2">Uncharacterized protein</fullName>
    </submittedName>
</protein>
<proteinExistence type="predicted"/>
<dbReference type="RefSeq" id="XP_053026857.1">
    <property type="nucleotide sequence ID" value="XM_053162874.1"/>
</dbReference>
<accession>A0ABY7D8S8</accession>
<evidence type="ECO:0000313" key="2">
    <source>
        <dbReference type="EMBL" id="WAQ91302.1"/>
    </source>
</evidence>
<dbReference type="EMBL" id="CP110434">
    <property type="protein sequence ID" value="WAQ91302.1"/>
    <property type="molecule type" value="Genomic_DNA"/>
</dbReference>
<organism evidence="2 3">
    <name type="scientific">Puccinia triticina</name>
    <dbReference type="NCBI Taxonomy" id="208348"/>
    <lineage>
        <taxon>Eukaryota</taxon>
        <taxon>Fungi</taxon>
        <taxon>Dikarya</taxon>
        <taxon>Basidiomycota</taxon>
        <taxon>Pucciniomycotina</taxon>
        <taxon>Pucciniomycetes</taxon>
        <taxon>Pucciniales</taxon>
        <taxon>Pucciniaceae</taxon>
        <taxon>Puccinia</taxon>
    </lineage>
</organism>
<evidence type="ECO:0000313" key="3">
    <source>
        <dbReference type="Proteomes" id="UP001164743"/>
    </source>
</evidence>
<dbReference type="Proteomes" id="UP001164743">
    <property type="component" value="Chromosome 14A"/>
</dbReference>
<dbReference type="GeneID" id="77803769"/>
<name>A0ABY7D8S8_9BASI</name>
<evidence type="ECO:0000256" key="1">
    <source>
        <dbReference type="SAM" id="MobiDB-lite"/>
    </source>
</evidence>
<feature type="region of interest" description="Disordered" evidence="1">
    <location>
        <begin position="1"/>
        <end position="24"/>
    </location>
</feature>